<reference evidence="1" key="1">
    <citation type="submission" date="2020-08" db="EMBL/GenBank/DDBJ databases">
        <title>Multicomponent nature underlies the extraordinary mechanical properties of spider dragline silk.</title>
        <authorList>
            <person name="Kono N."/>
            <person name="Nakamura H."/>
            <person name="Mori M."/>
            <person name="Yoshida Y."/>
            <person name="Ohtoshi R."/>
            <person name="Malay A.D."/>
            <person name="Moran D.A.P."/>
            <person name="Tomita M."/>
            <person name="Numata K."/>
            <person name="Arakawa K."/>
        </authorList>
    </citation>
    <scope>NUCLEOTIDE SEQUENCE</scope>
</reference>
<dbReference type="EMBL" id="BMAU01021321">
    <property type="protein sequence ID" value="GFY13376.1"/>
    <property type="molecule type" value="Genomic_DNA"/>
</dbReference>
<protein>
    <submittedName>
        <fullName evidence="1">Integrase_H2C2 domain-containing protein</fullName>
    </submittedName>
</protein>
<evidence type="ECO:0000313" key="1">
    <source>
        <dbReference type="EMBL" id="GFY13376.1"/>
    </source>
</evidence>
<gene>
    <name evidence="1" type="primary">AVEN_225146_1</name>
    <name evidence="1" type="ORF">TNCV_2336401</name>
</gene>
<dbReference type="Proteomes" id="UP000887159">
    <property type="component" value="Unassembled WGS sequence"/>
</dbReference>
<name>A0A8X6SHE9_TRICX</name>
<dbReference type="AlphaFoldDB" id="A0A8X6SHE9"/>
<keyword evidence="2" id="KW-1185">Reference proteome</keyword>
<comment type="caution">
    <text evidence="1">The sequence shown here is derived from an EMBL/GenBank/DDBJ whole genome shotgun (WGS) entry which is preliminary data.</text>
</comment>
<proteinExistence type="predicted"/>
<organism evidence="1 2">
    <name type="scientific">Trichonephila clavipes</name>
    <name type="common">Golden silk orbweaver</name>
    <name type="synonym">Nephila clavipes</name>
    <dbReference type="NCBI Taxonomy" id="2585209"/>
    <lineage>
        <taxon>Eukaryota</taxon>
        <taxon>Metazoa</taxon>
        <taxon>Ecdysozoa</taxon>
        <taxon>Arthropoda</taxon>
        <taxon>Chelicerata</taxon>
        <taxon>Arachnida</taxon>
        <taxon>Araneae</taxon>
        <taxon>Araneomorphae</taxon>
        <taxon>Entelegynae</taxon>
        <taxon>Araneoidea</taxon>
        <taxon>Nephilidae</taxon>
        <taxon>Trichonephila</taxon>
    </lineage>
</organism>
<accession>A0A8X6SHE9</accession>
<sequence length="99" mass="11619">MVTIQELTELTKWNDVPSEQNPADIISRGLDPGKIQRSVWWWFGPAFLEVSSVNFPRYVDETHNCEHYQRELKDYQVESMRFLGQNRKVLPIIDGCSSF</sequence>
<evidence type="ECO:0000313" key="2">
    <source>
        <dbReference type="Proteomes" id="UP000887159"/>
    </source>
</evidence>